<protein>
    <submittedName>
        <fullName evidence="1">Uncharacterized protein</fullName>
    </submittedName>
</protein>
<proteinExistence type="predicted"/>
<reference evidence="1" key="1">
    <citation type="submission" date="2022-11" db="EMBL/GenBank/DDBJ databases">
        <title>Genome Sequence of Nemania bipapillata.</title>
        <authorList>
            <person name="Buettner E."/>
        </authorList>
    </citation>
    <scope>NUCLEOTIDE SEQUENCE</scope>
    <source>
        <strain evidence="1">CP14</strain>
    </source>
</reference>
<accession>A0ACC2IH23</accession>
<gene>
    <name evidence="1" type="ORF">ONZ43_g4898</name>
</gene>
<evidence type="ECO:0000313" key="1">
    <source>
        <dbReference type="EMBL" id="KAJ8114456.1"/>
    </source>
</evidence>
<comment type="caution">
    <text evidence="1">The sequence shown here is derived from an EMBL/GenBank/DDBJ whole genome shotgun (WGS) entry which is preliminary data.</text>
</comment>
<name>A0ACC2IH23_9PEZI</name>
<evidence type="ECO:0000313" key="2">
    <source>
        <dbReference type="Proteomes" id="UP001153334"/>
    </source>
</evidence>
<keyword evidence="2" id="KW-1185">Reference proteome</keyword>
<sequence length="797" mass="89476">MGLSVLNREQTKTGRPLGDDSLSVDRELELERQQAALHAKLEAAILAAIESTIRKATTTETTTVGLEPTTAIEPAGDKDLPSEPLVERIRIKSQYILKILDKIHGESWTSGPPLVMIRPYKTLAYYDQRIRQKFQDLKKRFANEDVDPTNTPTTVPSDIPAPDEFEGTYVRVEGVKQEARDVNVDEDQDEYTSSLTAYKHLKCLVEFMDDNIQRKLQYIESDRCQTVTFSDIWYLFRPGLEVIEQTRRQAYRILSISSAPHKVLSTYSIGRWTEDARIEEETPVWLHCVYIDFDGKSLGPVLHKVKIPKFEGEKAVTALEVFPLRFAEKNGSGDRGETDGSAIPSLRQRLIARGKMLLDVTTPKHMHYSGLTLDTRDEIDSHVVIDFEEAFLQQNSSSTNTGSENQTQAKLDLSYLSLPENSSRRVRESIKSEHKGAVEVVGQVRDAPGTTSLLPKGHKEMVKSLIAQHFREKESASKEDRDSEQIDIVRGKGDLGTSASEVEKALETHFSLANKWGCILLLDEADVFLAARSKTDFPLMSTVFLRVLEYYAGILFLTTNRVGDFDEAFASRIHISLYYLKLDIESTAAIFKLNLGLISDRFRSKQRSIRIEESEILEFARSYFTDHPSEQWNGRQIRNACQTALALAEYRAQGSSHEPVVNTMADVVLKKEDLETVSTAYLEFIKYLNKVRGKDAEKWAKLLNIRALEKDIEELKVRPVEIAPRPPAPNLLPASAAAAAAQPIGAPHHFYPPPNYPAYGYGQNPAYGGPPPEAPPPSWPQYPQMAAPGPPGGNFTR</sequence>
<dbReference type="EMBL" id="JAPESX010001408">
    <property type="protein sequence ID" value="KAJ8114456.1"/>
    <property type="molecule type" value="Genomic_DNA"/>
</dbReference>
<dbReference type="Proteomes" id="UP001153334">
    <property type="component" value="Unassembled WGS sequence"/>
</dbReference>
<organism evidence="1 2">
    <name type="scientific">Nemania bipapillata</name>
    <dbReference type="NCBI Taxonomy" id="110536"/>
    <lineage>
        <taxon>Eukaryota</taxon>
        <taxon>Fungi</taxon>
        <taxon>Dikarya</taxon>
        <taxon>Ascomycota</taxon>
        <taxon>Pezizomycotina</taxon>
        <taxon>Sordariomycetes</taxon>
        <taxon>Xylariomycetidae</taxon>
        <taxon>Xylariales</taxon>
        <taxon>Xylariaceae</taxon>
        <taxon>Nemania</taxon>
    </lineage>
</organism>